<proteinExistence type="predicted"/>
<evidence type="ECO:0000313" key="2">
    <source>
        <dbReference type="Proteomes" id="UP001550850"/>
    </source>
</evidence>
<evidence type="ECO:0000313" key="1">
    <source>
        <dbReference type="EMBL" id="MEU3557970.1"/>
    </source>
</evidence>
<comment type="caution">
    <text evidence="1">The sequence shown here is derived from an EMBL/GenBank/DDBJ whole genome shotgun (WGS) entry which is preliminary data.</text>
</comment>
<accession>A0ABV2YQF8</accession>
<organism evidence="1 2">
    <name type="scientific">Streptomyces fragilis</name>
    <dbReference type="NCBI Taxonomy" id="67301"/>
    <lineage>
        <taxon>Bacteria</taxon>
        <taxon>Bacillati</taxon>
        <taxon>Actinomycetota</taxon>
        <taxon>Actinomycetes</taxon>
        <taxon>Kitasatosporales</taxon>
        <taxon>Streptomycetaceae</taxon>
        <taxon>Streptomyces</taxon>
    </lineage>
</organism>
<gene>
    <name evidence="1" type="ORF">AB0E65_27740</name>
</gene>
<sequence>MAERKSSRTWCPSGDPHAPEAVALGVRSGQDGGVVYLADPVPASQVLGMVPEGVEPRRVLRFASHCTSNCVNRRGDDCTLVERVLAAPAATATAVPRCHLRTQCQWWSQTGVEACRRCPAVSTLHLAGDRLGELVADPSTTREQLDEWIAANPAGATGAGAGG</sequence>
<dbReference type="EMBL" id="JBEZUR010000077">
    <property type="protein sequence ID" value="MEU3557970.1"/>
    <property type="molecule type" value="Genomic_DNA"/>
</dbReference>
<dbReference type="RefSeq" id="WP_108953516.1">
    <property type="nucleotide sequence ID" value="NZ_BEVZ01000002.1"/>
</dbReference>
<name>A0ABV2YQF8_9ACTN</name>
<evidence type="ECO:0008006" key="3">
    <source>
        <dbReference type="Google" id="ProtNLM"/>
    </source>
</evidence>
<keyword evidence="2" id="KW-1185">Reference proteome</keyword>
<reference evidence="1 2" key="1">
    <citation type="submission" date="2024-06" db="EMBL/GenBank/DDBJ databases">
        <title>The Natural Products Discovery Center: Release of the First 8490 Sequenced Strains for Exploring Actinobacteria Biosynthetic Diversity.</title>
        <authorList>
            <person name="Kalkreuter E."/>
            <person name="Kautsar S.A."/>
            <person name="Yang D."/>
            <person name="Bader C.D."/>
            <person name="Teijaro C.N."/>
            <person name="Fluegel L."/>
            <person name="Davis C.M."/>
            <person name="Simpson J.R."/>
            <person name="Lauterbach L."/>
            <person name="Steele A.D."/>
            <person name="Gui C."/>
            <person name="Meng S."/>
            <person name="Li G."/>
            <person name="Viehrig K."/>
            <person name="Ye F."/>
            <person name="Su P."/>
            <person name="Kiefer A.F."/>
            <person name="Nichols A."/>
            <person name="Cepeda A.J."/>
            <person name="Yan W."/>
            <person name="Fan B."/>
            <person name="Jiang Y."/>
            <person name="Adhikari A."/>
            <person name="Zheng C.-J."/>
            <person name="Schuster L."/>
            <person name="Cowan T.M."/>
            <person name="Smanski M.J."/>
            <person name="Chevrette M.G."/>
            <person name="De Carvalho L.P.S."/>
            <person name="Shen B."/>
        </authorList>
    </citation>
    <scope>NUCLEOTIDE SEQUENCE [LARGE SCALE GENOMIC DNA]</scope>
    <source>
        <strain evidence="1 2">NPDC038104</strain>
    </source>
</reference>
<protein>
    <recommendedName>
        <fullName evidence="3">Nitrogen fixation protein</fullName>
    </recommendedName>
</protein>
<dbReference type="Proteomes" id="UP001550850">
    <property type="component" value="Unassembled WGS sequence"/>
</dbReference>